<name>Q2HDH4_CHAGB</name>
<dbReference type="RefSeq" id="XP_001220951.1">
    <property type="nucleotide sequence ID" value="XM_001220950.1"/>
</dbReference>
<gene>
    <name evidence="1" type="ORF">CHGG_01730</name>
</gene>
<evidence type="ECO:0000313" key="2">
    <source>
        <dbReference type="Proteomes" id="UP000001056"/>
    </source>
</evidence>
<dbReference type="HOGENOM" id="CLU_3368417_0_0_1"/>
<dbReference type="GeneID" id="4386833"/>
<organism evidence="1 2">
    <name type="scientific">Chaetomium globosum (strain ATCC 6205 / CBS 148.51 / DSM 1962 / NBRC 6347 / NRRL 1970)</name>
    <name type="common">Soil fungus</name>
    <dbReference type="NCBI Taxonomy" id="306901"/>
    <lineage>
        <taxon>Eukaryota</taxon>
        <taxon>Fungi</taxon>
        <taxon>Dikarya</taxon>
        <taxon>Ascomycota</taxon>
        <taxon>Pezizomycotina</taxon>
        <taxon>Sordariomycetes</taxon>
        <taxon>Sordariomycetidae</taxon>
        <taxon>Sordariales</taxon>
        <taxon>Chaetomiaceae</taxon>
        <taxon>Chaetomium</taxon>
    </lineage>
</organism>
<protein>
    <submittedName>
        <fullName evidence="1">Uncharacterized protein</fullName>
    </submittedName>
</protein>
<dbReference type="InParanoid" id="Q2HDH4"/>
<reference evidence="2" key="1">
    <citation type="journal article" date="2015" name="Genome Announc.">
        <title>Draft genome sequence of the cellulolytic fungus Chaetomium globosum.</title>
        <authorList>
            <person name="Cuomo C.A."/>
            <person name="Untereiner W.A."/>
            <person name="Ma L.-J."/>
            <person name="Grabherr M."/>
            <person name="Birren B.W."/>
        </authorList>
    </citation>
    <scope>NUCLEOTIDE SEQUENCE [LARGE SCALE GENOMIC DNA]</scope>
    <source>
        <strain evidence="2">ATCC 6205 / CBS 148.51 / DSM 1962 / NBRC 6347 / NRRL 1970</strain>
    </source>
</reference>
<dbReference type="EMBL" id="CH408029">
    <property type="protein sequence ID" value="EAQ93495.1"/>
    <property type="molecule type" value="Genomic_DNA"/>
</dbReference>
<sequence>MAGQPTHAYLVVENSPDSRPLAKPTERLSQYLWAM</sequence>
<dbReference type="VEuPathDB" id="FungiDB:CHGG_01730"/>
<proteinExistence type="predicted"/>
<evidence type="ECO:0000313" key="1">
    <source>
        <dbReference type="EMBL" id="EAQ93495.1"/>
    </source>
</evidence>
<dbReference type="AlphaFoldDB" id="Q2HDH4"/>
<keyword evidence="2" id="KW-1185">Reference proteome</keyword>
<accession>Q2HDH4</accession>
<dbReference type="Proteomes" id="UP000001056">
    <property type="component" value="Unassembled WGS sequence"/>
</dbReference>